<dbReference type="InterPro" id="IPR019760">
    <property type="entry name" value="DNA-dir_DNA_pol_A_CS"/>
</dbReference>
<dbReference type="EMBL" id="FOCC01000002">
    <property type="protein sequence ID" value="SEM40961.1"/>
    <property type="molecule type" value="Genomic_DNA"/>
</dbReference>
<evidence type="ECO:0000256" key="18">
    <source>
        <dbReference type="SAM" id="Coils"/>
    </source>
</evidence>
<dbReference type="EC" id="2.7.7.7" evidence="3 16"/>
<dbReference type="Gene3D" id="3.30.420.10">
    <property type="entry name" value="Ribonuclease H-like superfamily/Ribonuclease H"/>
    <property type="match status" value="1"/>
</dbReference>
<dbReference type="InterPro" id="IPR002298">
    <property type="entry name" value="DNA_polymerase_A"/>
</dbReference>
<keyword evidence="7 17" id="KW-0235">DNA replication</keyword>
<dbReference type="SMART" id="SM00279">
    <property type="entry name" value="HhH2"/>
    <property type="match status" value="1"/>
</dbReference>
<dbReference type="InterPro" id="IPR020046">
    <property type="entry name" value="5-3_exonucl_a-hlix_arch_N"/>
</dbReference>
<sequence length="876" mass="98749">MQTDNKMLLIDGNSLTFRGFYALFMQTERFVNQQGLHTSAVYSFKLMLDKVLDLVKPDKVLVAFDAGKKTFRTQKFADYKGGRKKTPAELTEQFPYVKQLLDGYGIKHYELVNYEADDIIGTMAKKAEAAGYQVTIVTGDHDLTQLVTNKITVALTVKGVTELEFYTPEYLYEKLGLTPKQIIDLKALSGDTSDNYPGVTKVGEKTALKLLNEYESLENLYANLETMKKSKLKEHLEADKEVAFACQDLATIRTDAPVSISLEELDFEGQDAEKLQAFYQELDFNKFLSELRQTEVKNDVEVHVLTKDILAKLSLKKPVSLYVEMADENYHTADFWGFSLNVAGKTYASEDLALLQEPKLKEYLETTPVDVFDGKKTYTALKRLGITLAGVDFDLLLVSYLLNNTDNSNDLGTLCQKQGYLKVAGDDDVYGKGAKKQKPAADIFLQHLTTKALAIYELKEKLMAALVQNEQADLYIKIERPLSLVLAQMEISGIKVDRAKLEEMGSNFTELLADLEQRIYQAAGESFNINSPKQLGTILFEKLSLPVIKKTKTGYSTASDVLEKLTDYDIVADVLQYRQYAKLKSTYIDGLLKVIAPDGKVHTRYTQTLTTTGRLSSVDPNLQNIPVRLEEGKKIRQAFVPSQDGWEIFTSDYSQIELRVLAHISQDENMKQAFKDGIDIHAKTAMNIFNLTDPSEVTANMRRQAKAVNFGIVYGISDFGLAQNIGISRKQAKEFIAGYFDLFPGVKKYMDEIVQKAKKQGYVETIFHRRRYLEGINSKNFNQRSFAQRTAMNTPIQGSAADIIKIAMIKMQAELTKRNLKAKMLLQVHDELIFEAPQTEISILEELVPQIMDSAVDLDVPLKVESGHGQTWFDTK</sequence>
<dbReference type="InterPro" id="IPR029060">
    <property type="entry name" value="PIN-like_dom_sf"/>
</dbReference>
<proteinExistence type="inferred from homology"/>
<dbReference type="Pfam" id="PF22619">
    <property type="entry name" value="DNA_polI_exo1"/>
    <property type="match status" value="1"/>
</dbReference>
<keyword evidence="11" id="KW-0269">Exonuclease</keyword>
<evidence type="ECO:0000259" key="21">
    <source>
        <dbReference type="SMART" id="SM00482"/>
    </source>
</evidence>
<dbReference type="PANTHER" id="PTHR10133">
    <property type="entry name" value="DNA POLYMERASE I"/>
    <property type="match status" value="1"/>
</dbReference>
<dbReference type="InterPro" id="IPR001098">
    <property type="entry name" value="DNA-dir_DNA_pol_A_palm_dom"/>
</dbReference>
<comment type="similarity">
    <text evidence="1 17">Belongs to the DNA polymerase type-A family.</text>
</comment>
<evidence type="ECO:0000256" key="14">
    <source>
        <dbReference type="ARBA" id="ARBA00023204"/>
    </source>
</evidence>
<gene>
    <name evidence="17" type="primary">polA</name>
    <name evidence="22" type="ORF">SAMN05216431_102116</name>
</gene>
<evidence type="ECO:0000256" key="11">
    <source>
        <dbReference type="ARBA" id="ARBA00022839"/>
    </source>
</evidence>
<evidence type="ECO:0000256" key="13">
    <source>
        <dbReference type="ARBA" id="ARBA00023125"/>
    </source>
</evidence>
<comment type="catalytic activity">
    <reaction evidence="15 17">
        <text>DNA(n) + a 2'-deoxyribonucleoside 5'-triphosphate = DNA(n+1) + diphosphate</text>
        <dbReference type="Rhea" id="RHEA:22508"/>
        <dbReference type="Rhea" id="RHEA-COMP:17339"/>
        <dbReference type="Rhea" id="RHEA-COMP:17340"/>
        <dbReference type="ChEBI" id="CHEBI:33019"/>
        <dbReference type="ChEBI" id="CHEBI:61560"/>
        <dbReference type="ChEBI" id="CHEBI:173112"/>
        <dbReference type="EC" id="2.7.7.7"/>
    </reaction>
</comment>
<dbReference type="SUPFAM" id="SSF88723">
    <property type="entry name" value="PIN domain-like"/>
    <property type="match status" value="1"/>
</dbReference>
<name>A0ABY1A9N8_9LACO</name>
<dbReference type="Gene3D" id="3.40.50.1010">
    <property type="entry name" value="5'-nuclease"/>
    <property type="match status" value="1"/>
</dbReference>
<evidence type="ECO:0000256" key="7">
    <source>
        <dbReference type="ARBA" id="ARBA00022705"/>
    </source>
</evidence>
<keyword evidence="18" id="KW-0175">Coiled coil</keyword>
<accession>A0ABY1A9N8</accession>
<evidence type="ECO:0000256" key="12">
    <source>
        <dbReference type="ARBA" id="ARBA00022932"/>
    </source>
</evidence>
<feature type="domain" description="DNA-directed DNA polymerase family A palm" evidence="21">
    <location>
        <begin position="632"/>
        <end position="840"/>
    </location>
</feature>
<keyword evidence="9 17" id="KW-0227">DNA damage</keyword>
<dbReference type="CDD" id="cd09898">
    <property type="entry name" value="H3TH_53EXO"/>
    <property type="match status" value="1"/>
</dbReference>
<dbReference type="CDD" id="cd08637">
    <property type="entry name" value="DNA_pol_A_pol_I_C"/>
    <property type="match status" value="1"/>
</dbReference>
<evidence type="ECO:0000256" key="6">
    <source>
        <dbReference type="ARBA" id="ARBA00022695"/>
    </source>
</evidence>
<dbReference type="SMART" id="SM00474">
    <property type="entry name" value="35EXOc"/>
    <property type="match status" value="1"/>
</dbReference>
<dbReference type="Pfam" id="PF02739">
    <property type="entry name" value="5_3_exonuc_N"/>
    <property type="match status" value="1"/>
</dbReference>
<dbReference type="SMART" id="SM00475">
    <property type="entry name" value="53EXOc"/>
    <property type="match status" value="1"/>
</dbReference>
<dbReference type="CDD" id="cd06140">
    <property type="entry name" value="DNA_polA_I_Bacillus_like_exo"/>
    <property type="match status" value="1"/>
</dbReference>
<dbReference type="Pfam" id="PF00476">
    <property type="entry name" value="DNA_pol_A"/>
    <property type="match status" value="1"/>
</dbReference>
<dbReference type="InterPro" id="IPR054690">
    <property type="entry name" value="DNA_polI_exonuclease"/>
</dbReference>
<dbReference type="Gene3D" id="1.10.150.20">
    <property type="entry name" value="5' to 3' exonuclease, C-terminal subdomain"/>
    <property type="match status" value="2"/>
</dbReference>
<evidence type="ECO:0000256" key="4">
    <source>
        <dbReference type="ARBA" id="ARBA00020311"/>
    </source>
</evidence>
<evidence type="ECO:0000259" key="19">
    <source>
        <dbReference type="SMART" id="SM00474"/>
    </source>
</evidence>
<organism evidence="22 23">
    <name type="scientific">Ligilactobacillus ruminis</name>
    <dbReference type="NCBI Taxonomy" id="1623"/>
    <lineage>
        <taxon>Bacteria</taxon>
        <taxon>Bacillati</taxon>
        <taxon>Bacillota</taxon>
        <taxon>Bacilli</taxon>
        <taxon>Lactobacillales</taxon>
        <taxon>Lactobacillaceae</taxon>
        <taxon>Ligilactobacillus</taxon>
    </lineage>
</organism>
<dbReference type="InterPro" id="IPR036397">
    <property type="entry name" value="RNaseH_sf"/>
</dbReference>
<dbReference type="CDD" id="cd09859">
    <property type="entry name" value="PIN_53EXO"/>
    <property type="match status" value="1"/>
</dbReference>
<comment type="caution">
    <text evidence="22">The sequence shown here is derived from an EMBL/GenBank/DDBJ whole genome shotgun (WGS) entry which is preliminary data.</text>
</comment>
<evidence type="ECO:0000256" key="10">
    <source>
        <dbReference type="ARBA" id="ARBA00022801"/>
    </source>
</evidence>
<dbReference type="Pfam" id="PF01367">
    <property type="entry name" value="5_3_exonuc"/>
    <property type="match status" value="1"/>
</dbReference>
<dbReference type="InterPro" id="IPR020045">
    <property type="entry name" value="DNA_polI_H3TH"/>
</dbReference>
<dbReference type="NCBIfam" id="NF004397">
    <property type="entry name" value="PRK05755.1"/>
    <property type="match status" value="1"/>
</dbReference>
<dbReference type="SUPFAM" id="SSF56672">
    <property type="entry name" value="DNA/RNA polymerases"/>
    <property type="match status" value="1"/>
</dbReference>
<evidence type="ECO:0000256" key="17">
    <source>
        <dbReference type="RuleBase" id="RU004460"/>
    </source>
</evidence>
<dbReference type="Proteomes" id="UP000182089">
    <property type="component" value="Unassembled WGS sequence"/>
</dbReference>
<dbReference type="PRINTS" id="PR00868">
    <property type="entry name" value="DNAPOLI"/>
</dbReference>
<reference evidence="22 23" key="1">
    <citation type="submission" date="2016-10" db="EMBL/GenBank/DDBJ databases">
        <authorList>
            <person name="Varghese N."/>
            <person name="Submissions S."/>
        </authorList>
    </citation>
    <scope>NUCLEOTIDE SEQUENCE [LARGE SCALE GENOMIC DNA]</scope>
    <source>
        <strain evidence="22 23">WC1T17</strain>
    </source>
</reference>
<dbReference type="PROSITE" id="PS00447">
    <property type="entry name" value="DNA_POLYMERASE_A"/>
    <property type="match status" value="1"/>
</dbReference>
<evidence type="ECO:0000256" key="1">
    <source>
        <dbReference type="ARBA" id="ARBA00007705"/>
    </source>
</evidence>
<evidence type="ECO:0000256" key="9">
    <source>
        <dbReference type="ARBA" id="ARBA00022763"/>
    </source>
</evidence>
<keyword evidence="5 17" id="KW-0808">Transferase</keyword>
<dbReference type="Gene3D" id="3.30.70.370">
    <property type="match status" value="1"/>
</dbReference>
<dbReference type="InterPro" id="IPR002562">
    <property type="entry name" value="3'-5'_exonuclease_dom"/>
</dbReference>
<comment type="subunit">
    <text evidence="2 17">Single-chain monomer with multiple functions.</text>
</comment>
<dbReference type="InterPro" id="IPR036279">
    <property type="entry name" value="5-3_exonuclease_C_sf"/>
</dbReference>
<keyword evidence="13 17" id="KW-0238">DNA-binding</keyword>
<feature type="domain" description="5'-3' exonuclease" evidence="20">
    <location>
        <begin position="5"/>
        <end position="268"/>
    </location>
</feature>
<evidence type="ECO:0000256" key="15">
    <source>
        <dbReference type="ARBA" id="ARBA00049244"/>
    </source>
</evidence>
<evidence type="ECO:0000256" key="3">
    <source>
        <dbReference type="ARBA" id="ARBA00012417"/>
    </source>
</evidence>
<feature type="domain" description="3'-5' exonuclease" evidence="19">
    <location>
        <begin position="293"/>
        <end position="467"/>
    </location>
</feature>
<evidence type="ECO:0000256" key="2">
    <source>
        <dbReference type="ARBA" id="ARBA00011541"/>
    </source>
</evidence>
<dbReference type="SMART" id="SM00482">
    <property type="entry name" value="POLAc"/>
    <property type="match status" value="1"/>
</dbReference>
<evidence type="ECO:0000313" key="22">
    <source>
        <dbReference type="EMBL" id="SEM40961.1"/>
    </source>
</evidence>
<dbReference type="InterPro" id="IPR018320">
    <property type="entry name" value="DNA_polymerase_1"/>
</dbReference>
<dbReference type="NCBIfam" id="TIGR00593">
    <property type="entry name" value="pola"/>
    <property type="match status" value="1"/>
</dbReference>
<dbReference type="SUPFAM" id="SSF47807">
    <property type="entry name" value="5' to 3' exonuclease, C-terminal subdomain"/>
    <property type="match status" value="1"/>
</dbReference>
<evidence type="ECO:0000313" key="23">
    <source>
        <dbReference type="Proteomes" id="UP000182089"/>
    </source>
</evidence>
<dbReference type="InterPro" id="IPR002421">
    <property type="entry name" value="5-3_exonuclease"/>
</dbReference>
<evidence type="ECO:0000256" key="5">
    <source>
        <dbReference type="ARBA" id="ARBA00022679"/>
    </source>
</evidence>
<dbReference type="InterPro" id="IPR043502">
    <property type="entry name" value="DNA/RNA_pol_sf"/>
</dbReference>
<evidence type="ECO:0000256" key="16">
    <source>
        <dbReference type="NCBIfam" id="TIGR00593"/>
    </source>
</evidence>
<keyword evidence="10" id="KW-0378">Hydrolase</keyword>
<dbReference type="PANTHER" id="PTHR10133:SF27">
    <property type="entry name" value="DNA POLYMERASE NU"/>
    <property type="match status" value="1"/>
</dbReference>
<dbReference type="Gene3D" id="1.20.1060.10">
    <property type="entry name" value="Taq DNA Polymerase, Chain T, domain 4"/>
    <property type="match status" value="1"/>
</dbReference>
<dbReference type="SUPFAM" id="SSF53098">
    <property type="entry name" value="Ribonuclease H-like"/>
    <property type="match status" value="1"/>
</dbReference>
<feature type="coiled-coil region" evidence="18">
    <location>
        <begin position="207"/>
        <end position="234"/>
    </location>
</feature>
<keyword evidence="8" id="KW-0540">Nuclease</keyword>
<dbReference type="InterPro" id="IPR008918">
    <property type="entry name" value="HhH2"/>
</dbReference>
<protein>
    <recommendedName>
        <fullName evidence="4 16">DNA polymerase I</fullName>
        <ecNumber evidence="3 16">2.7.7.7</ecNumber>
    </recommendedName>
</protein>
<evidence type="ECO:0000256" key="8">
    <source>
        <dbReference type="ARBA" id="ARBA00022722"/>
    </source>
</evidence>
<keyword evidence="14 17" id="KW-0234">DNA repair</keyword>
<dbReference type="InterPro" id="IPR012337">
    <property type="entry name" value="RNaseH-like_sf"/>
</dbReference>
<evidence type="ECO:0000259" key="20">
    <source>
        <dbReference type="SMART" id="SM00475"/>
    </source>
</evidence>
<keyword evidence="12 17" id="KW-0239">DNA-directed DNA polymerase</keyword>
<keyword evidence="6 17" id="KW-0548">Nucleotidyltransferase</keyword>